<dbReference type="EMBL" id="VEVO01000019">
    <property type="protein sequence ID" value="KAF0026929.1"/>
    <property type="molecule type" value="Genomic_DNA"/>
</dbReference>
<evidence type="ECO:0000313" key="2">
    <source>
        <dbReference type="EMBL" id="KAF0026929.1"/>
    </source>
</evidence>
<feature type="region of interest" description="Disordered" evidence="1">
    <location>
        <begin position="33"/>
        <end position="76"/>
    </location>
</feature>
<accession>A0A6A4S338</accession>
<organism evidence="2 3">
    <name type="scientific">Scophthalmus maximus</name>
    <name type="common">Turbot</name>
    <name type="synonym">Psetta maxima</name>
    <dbReference type="NCBI Taxonomy" id="52904"/>
    <lineage>
        <taxon>Eukaryota</taxon>
        <taxon>Metazoa</taxon>
        <taxon>Chordata</taxon>
        <taxon>Craniata</taxon>
        <taxon>Vertebrata</taxon>
        <taxon>Euteleostomi</taxon>
        <taxon>Actinopterygii</taxon>
        <taxon>Neopterygii</taxon>
        <taxon>Teleostei</taxon>
        <taxon>Neoteleostei</taxon>
        <taxon>Acanthomorphata</taxon>
        <taxon>Carangaria</taxon>
        <taxon>Pleuronectiformes</taxon>
        <taxon>Pleuronectoidei</taxon>
        <taxon>Scophthalmidae</taxon>
        <taxon>Scophthalmus</taxon>
    </lineage>
</organism>
<proteinExistence type="predicted"/>
<reference evidence="2 3" key="1">
    <citation type="submission" date="2019-06" db="EMBL/GenBank/DDBJ databases">
        <title>Draft genomes of female and male turbot (Scophthalmus maximus).</title>
        <authorList>
            <person name="Xu H."/>
            <person name="Xu X.-W."/>
            <person name="Shao C."/>
            <person name="Chen S."/>
        </authorList>
    </citation>
    <scope>NUCLEOTIDE SEQUENCE [LARGE SCALE GENOMIC DNA]</scope>
    <source>
        <strain evidence="2">Ysfricsl-2016a</strain>
        <tissue evidence="2">Blood</tissue>
    </source>
</reference>
<protein>
    <submittedName>
        <fullName evidence="2">Uncharacterized protein</fullName>
    </submittedName>
</protein>
<evidence type="ECO:0000256" key="1">
    <source>
        <dbReference type="SAM" id="MobiDB-lite"/>
    </source>
</evidence>
<dbReference type="AlphaFoldDB" id="A0A6A4S338"/>
<dbReference type="Proteomes" id="UP000438429">
    <property type="component" value="Unassembled WGS sequence"/>
</dbReference>
<sequence>MRRLKRMVDKVHNCGVLPRKLFLKSSVITDKQQRQSGVVLALPPRTVVTSPDRQQQQPSDPGRIGASRRTPDVPVVKNISQPDDVTWFYKLDLVQFNNL</sequence>
<name>A0A6A4S338_SCOMX</name>
<comment type="caution">
    <text evidence="2">The sequence shown here is derived from an EMBL/GenBank/DDBJ whole genome shotgun (WGS) entry which is preliminary data.</text>
</comment>
<evidence type="ECO:0000313" key="3">
    <source>
        <dbReference type="Proteomes" id="UP000438429"/>
    </source>
</evidence>
<gene>
    <name evidence="2" type="ORF">F2P81_021666</name>
</gene>